<dbReference type="AlphaFoldDB" id="A0A9D1VCF1"/>
<evidence type="ECO:0000313" key="2">
    <source>
        <dbReference type="EMBL" id="HIX20475.1"/>
    </source>
</evidence>
<sequence>MDTDVALDVFINNGMMDTSVSKDVKEEMANSGKELWETLIDFGVISSPEDFWNIIATEVGAQYISLADFAPPEDVIAKLTPAQARMHGAFPIEYRSGEGLYVCLEDPLNPQTVDDLRAATGYDIYLYVAADYEVRARITEFYGGA</sequence>
<dbReference type="EMBL" id="DXFQ01000144">
    <property type="protein sequence ID" value="HIX20475.1"/>
    <property type="molecule type" value="Genomic_DNA"/>
</dbReference>
<feature type="domain" description="Type II secretion system protein GspE N-terminal" evidence="1">
    <location>
        <begin position="60"/>
        <end position="144"/>
    </location>
</feature>
<dbReference type="Proteomes" id="UP000823964">
    <property type="component" value="Unassembled WGS sequence"/>
</dbReference>
<organism evidence="2 3">
    <name type="scientific">Candidatus Akkermansia intestinigallinarum</name>
    <dbReference type="NCBI Taxonomy" id="2838431"/>
    <lineage>
        <taxon>Bacteria</taxon>
        <taxon>Pseudomonadati</taxon>
        <taxon>Verrucomicrobiota</taxon>
        <taxon>Verrucomicrobiia</taxon>
        <taxon>Verrucomicrobiales</taxon>
        <taxon>Akkermansiaceae</taxon>
        <taxon>Akkermansia</taxon>
    </lineage>
</organism>
<proteinExistence type="predicted"/>
<reference evidence="2" key="2">
    <citation type="submission" date="2021-04" db="EMBL/GenBank/DDBJ databases">
        <authorList>
            <person name="Gilroy R."/>
        </authorList>
    </citation>
    <scope>NUCLEOTIDE SEQUENCE</scope>
    <source>
        <strain evidence="2">14975</strain>
    </source>
</reference>
<gene>
    <name evidence="2" type="ORF">H9862_07750</name>
</gene>
<dbReference type="Pfam" id="PF05157">
    <property type="entry name" value="MshEN"/>
    <property type="match status" value="1"/>
</dbReference>
<comment type="caution">
    <text evidence="2">The sequence shown here is derived from an EMBL/GenBank/DDBJ whole genome shotgun (WGS) entry which is preliminary data.</text>
</comment>
<evidence type="ECO:0000259" key="1">
    <source>
        <dbReference type="Pfam" id="PF05157"/>
    </source>
</evidence>
<dbReference type="InterPro" id="IPR007831">
    <property type="entry name" value="T2SS_GspE_N"/>
</dbReference>
<protein>
    <submittedName>
        <fullName evidence="2">Pilus assembly protein PilB</fullName>
    </submittedName>
</protein>
<evidence type="ECO:0000313" key="3">
    <source>
        <dbReference type="Proteomes" id="UP000823964"/>
    </source>
</evidence>
<feature type="non-terminal residue" evidence="2">
    <location>
        <position position="145"/>
    </location>
</feature>
<dbReference type="SUPFAM" id="SSF160246">
    <property type="entry name" value="EspE N-terminal domain-like"/>
    <property type="match status" value="1"/>
</dbReference>
<dbReference type="Gene3D" id="3.30.300.160">
    <property type="entry name" value="Type II secretion system, protein E, N-terminal domain"/>
    <property type="match status" value="1"/>
</dbReference>
<accession>A0A9D1VCF1</accession>
<reference evidence="2" key="1">
    <citation type="journal article" date="2021" name="PeerJ">
        <title>Extensive microbial diversity within the chicken gut microbiome revealed by metagenomics and culture.</title>
        <authorList>
            <person name="Gilroy R."/>
            <person name="Ravi A."/>
            <person name="Getino M."/>
            <person name="Pursley I."/>
            <person name="Horton D.L."/>
            <person name="Alikhan N.F."/>
            <person name="Baker D."/>
            <person name="Gharbi K."/>
            <person name="Hall N."/>
            <person name="Watson M."/>
            <person name="Adriaenssens E.M."/>
            <person name="Foster-Nyarko E."/>
            <person name="Jarju S."/>
            <person name="Secka A."/>
            <person name="Antonio M."/>
            <person name="Oren A."/>
            <person name="Chaudhuri R.R."/>
            <person name="La Ragione R."/>
            <person name="Hildebrand F."/>
            <person name="Pallen M.J."/>
        </authorList>
    </citation>
    <scope>NUCLEOTIDE SEQUENCE</scope>
    <source>
        <strain evidence="2">14975</strain>
    </source>
</reference>
<name>A0A9D1VCF1_9BACT</name>
<dbReference type="InterPro" id="IPR037257">
    <property type="entry name" value="T2SS_E_N_sf"/>
</dbReference>